<protein>
    <recommendedName>
        <fullName evidence="3">Outer membrane protein beta-barrel domain-containing protein</fullName>
    </recommendedName>
</protein>
<proteinExistence type="predicted"/>
<gene>
    <name evidence="1" type="ORF">A2Y62_12900</name>
</gene>
<evidence type="ECO:0008006" key="3">
    <source>
        <dbReference type="Google" id="ProtNLM"/>
    </source>
</evidence>
<dbReference type="Pfam" id="PF10082">
    <property type="entry name" value="BBP2_2"/>
    <property type="match status" value="1"/>
</dbReference>
<evidence type="ECO:0000313" key="2">
    <source>
        <dbReference type="Proteomes" id="UP000178943"/>
    </source>
</evidence>
<evidence type="ECO:0000313" key="1">
    <source>
        <dbReference type="EMBL" id="OGF58693.1"/>
    </source>
</evidence>
<dbReference type="AlphaFoldDB" id="A0A1F5V5I7"/>
<dbReference type="EMBL" id="MFGW01000233">
    <property type="protein sequence ID" value="OGF58693.1"/>
    <property type="molecule type" value="Genomic_DNA"/>
</dbReference>
<dbReference type="STRING" id="1817863.A2Y62_12900"/>
<name>A0A1F5V5I7_9BACT</name>
<dbReference type="InterPro" id="IPR018759">
    <property type="entry name" value="BBP2_2"/>
</dbReference>
<accession>A0A1F5V5I7</accession>
<organism evidence="1 2">
    <name type="scientific">Candidatus Fischerbacteria bacterium RBG_13_37_8</name>
    <dbReference type="NCBI Taxonomy" id="1817863"/>
    <lineage>
        <taxon>Bacteria</taxon>
        <taxon>Candidatus Fischeribacteriota</taxon>
    </lineage>
</organism>
<dbReference type="Proteomes" id="UP000178943">
    <property type="component" value="Unassembled WGS sequence"/>
</dbReference>
<sequence>MKRILLISVLMLLPCMLLGETNDEGIILGPFIFKPNFSFVFEHTDNLFLQGEKGFNDNLFIIRPTLELVYPFLESSVQITYVPIWREYQKYNLEHKFSHFFTFESNIIQSSGLNIKLTDRYVRGFLEVSEIEPQREVVWGTNRFYKNYFGAEALYDITERINIEAGGDFNYVKFIDREEPLFFYDYNTLTVGGSVGYRMSPLTNVKVSYRFFNNSAEELYSNRDFRAHQFLFGMESDATPRLKGGFEIGFENKQFINSDESINNLIMSATLSYEVTEDTRFLLNLDRGTFQSAFLDAVYFSSTGAAISLTHQFTERLSATGGGYFQRNAYPETTIDKRKDDIYAFHAEVGYIISTLAVVHLNYRYEQRNSDLSQYTFHQNRLIFDVLLGW</sequence>
<comment type="caution">
    <text evidence="1">The sequence shown here is derived from an EMBL/GenBank/DDBJ whole genome shotgun (WGS) entry which is preliminary data.</text>
</comment>
<reference evidence="1 2" key="1">
    <citation type="journal article" date="2016" name="Nat. Commun.">
        <title>Thousands of microbial genomes shed light on interconnected biogeochemical processes in an aquifer system.</title>
        <authorList>
            <person name="Anantharaman K."/>
            <person name="Brown C.T."/>
            <person name="Hug L.A."/>
            <person name="Sharon I."/>
            <person name="Castelle C.J."/>
            <person name="Probst A.J."/>
            <person name="Thomas B.C."/>
            <person name="Singh A."/>
            <person name="Wilkins M.J."/>
            <person name="Karaoz U."/>
            <person name="Brodie E.L."/>
            <person name="Williams K.H."/>
            <person name="Hubbard S.S."/>
            <person name="Banfield J.F."/>
        </authorList>
    </citation>
    <scope>NUCLEOTIDE SEQUENCE [LARGE SCALE GENOMIC DNA]</scope>
</reference>